<name>A0A4R3JJM0_9PROT</name>
<keyword evidence="2" id="KW-0238">DNA-binding</keyword>
<dbReference type="InterPro" id="IPR047057">
    <property type="entry name" value="MerR_fam"/>
</dbReference>
<dbReference type="PRINTS" id="PR00040">
    <property type="entry name" value="HTHMERR"/>
</dbReference>
<keyword evidence="1" id="KW-0805">Transcription regulation</keyword>
<proteinExistence type="predicted"/>
<dbReference type="Pfam" id="PF09278">
    <property type="entry name" value="MerR-DNA-bind"/>
    <property type="match status" value="1"/>
</dbReference>
<keyword evidence="6" id="KW-1185">Reference proteome</keyword>
<dbReference type="InterPro" id="IPR009061">
    <property type="entry name" value="DNA-bd_dom_put_sf"/>
</dbReference>
<dbReference type="PROSITE" id="PS50937">
    <property type="entry name" value="HTH_MERR_2"/>
    <property type="match status" value="1"/>
</dbReference>
<gene>
    <name evidence="5" type="ORF">EDD55_101414</name>
</gene>
<protein>
    <submittedName>
        <fullName evidence="5">Cu(I)-responsive transcriptional regulator</fullName>
    </submittedName>
</protein>
<dbReference type="Gene3D" id="1.10.1660.10">
    <property type="match status" value="1"/>
</dbReference>
<dbReference type="EMBL" id="SLZW01000001">
    <property type="protein sequence ID" value="TCS65080.1"/>
    <property type="molecule type" value="Genomic_DNA"/>
</dbReference>
<dbReference type="GO" id="GO:0003700">
    <property type="term" value="F:DNA-binding transcription factor activity"/>
    <property type="evidence" value="ECO:0007669"/>
    <property type="project" value="InterPro"/>
</dbReference>
<reference evidence="5 6" key="1">
    <citation type="submission" date="2019-03" db="EMBL/GenBank/DDBJ databases">
        <title>Genomic Encyclopedia of Type Strains, Phase IV (KMG-IV): sequencing the most valuable type-strain genomes for metagenomic binning, comparative biology and taxonomic classification.</title>
        <authorList>
            <person name="Goeker M."/>
        </authorList>
    </citation>
    <scope>NUCLEOTIDE SEQUENCE [LARGE SCALE GENOMIC DNA]</scope>
    <source>
        <strain evidence="5 6">DSM 101688</strain>
    </source>
</reference>
<dbReference type="RefSeq" id="WP_132937792.1">
    <property type="nucleotide sequence ID" value="NZ_CP119676.1"/>
</dbReference>
<evidence type="ECO:0000259" key="4">
    <source>
        <dbReference type="PROSITE" id="PS50937"/>
    </source>
</evidence>
<dbReference type="CDD" id="cd04785">
    <property type="entry name" value="HTH_CadR-PbrR-like"/>
    <property type="match status" value="1"/>
</dbReference>
<evidence type="ECO:0000256" key="1">
    <source>
        <dbReference type="ARBA" id="ARBA00023015"/>
    </source>
</evidence>
<dbReference type="PANTHER" id="PTHR30204:SF92">
    <property type="entry name" value="HTH-TYPE TRANSCRIPTIONAL REGULATOR ZNTR"/>
    <property type="match status" value="1"/>
</dbReference>
<feature type="domain" description="HTH merR-type" evidence="4">
    <location>
        <begin position="14"/>
        <end position="83"/>
    </location>
</feature>
<sequence length="149" mass="16070">MRKATNESGPPPAKHAIGVLSRLSGCPVETIRYYERIGLLAPPPRTEGGHRAYDDAAVSRLSFIRRSRALGFTLQDIGALLRRVDGGAYTCAEVRDIALDHLADVRAKIADLKAMERSLKTLADTCAGGDVTQCRIIDALSEIPRSGTP</sequence>
<dbReference type="SUPFAM" id="SSF46955">
    <property type="entry name" value="Putative DNA-binding domain"/>
    <property type="match status" value="1"/>
</dbReference>
<dbReference type="PANTHER" id="PTHR30204">
    <property type="entry name" value="REDOX-CYCLING DRUG-SENSING TRANSCRIPTIONAL ACTIVATOR SOXR"/>
    <property type="match status" value="1"/>
</dbReference>
<dbReference type="Proteomes" id="UP000295304">
    <property type="component" value="Unassembled WGS sequence"/>
</dbReference>
<organism evidence="5 6">
    <name type="scientific">Varunaivibrio sulfuroxidans</name>
    <dbReference type="NCBI Taxonomy" id="1773489"/>
    <lineage>
        <taxon>Bacteria</taxon>
        <taxon>Pseudomonadati</taxon>
        <taxon>Pseudomonadota</taxon>
        <taxon>Alphaproteobacteria</taxon>
        <taxon>Rhodospirillales</taxon>
        <taxon>Magnetovibrionaceae</taxon>
        <taxon>Varunaivibrio</taxon>
    </lineage>
</organism>
<evidence type="ECO:0000313" key="5">
    <source>
        <dbReference type="EMBL" id="TCS65080.1"/>
    </source>
</evidence>
<evidence type="ECO:0000256" key="3">
    <source>
        <dbReference type="ARBA" id="ARBA00023163"/>
    </source>
</evidence>
<dbReference type="GO" id="GO:0003677">
    <property type="term" value="F:DNA binding"/>
    <property type="evidence" value="ECO:0007669"/>
    <property type="project" value="UniProtKB-KW"/>
</dbReference>
<dbReference type="Pfam" id="PF00376">
    <property type="entry name" value="MerR"/>
    <property type="match status" value="1"/>
</dbReference>
<evidence type="ECO:0000256" key="2">
    <source>
        <dbReference type="ARBA" id="ARBA00023125"/>
    </source>
</evidence>
<dbReference type="InterPro" id="IPR015358">
    <property type="entry name" value="Tscrpt_reg_MerR_DNA-bd"/>
</dbReference>
<evidence type="ECO:0000313" key="6">
    <source>
        <dbReference type="Proteomes" id="UP000295304"/>
    </source>
</evidence>
<dbReference type="AlphaFoldDB" id="A0A4R3JJM0"/>
<dbReference type="OrthoDB" id="9802944at2"/>
<keyword evidence="3" id="KW-0804">Transcription</keyword>
<dbReference type="InterPro" id="IPR000551">
    <property type="entry name" value="MerR-type_HTH_dom"/>
</dbReference>
<accession>A0A4R3JJM0</accession>
<comment type="caution">
    <text evidence="5">The sequence shown here is derived from an EMBL/GenBank/DDBJ whole genome shotgun (WGS) entry which is preliminary data.</text>
</comment>
<dbReference type="SMART" id="SM00422">
    <property type="entry name" value="HTH_MERR"/>
    <property type="match status" value="1"/>
</dbReference>